<dbReference type="Gene3D" id="3.40.50.1460">
    <property type="match status" value="1"/>
</dbReference>
<dbReference type="GO" id="GO:0006915">
    <property type="term" value="P:apoptotic process"/>
    <property type="evidence" value="ECO:0007669"/>
    <property type="project" value="UniProtKB-KW"/>
</dbReference>
<evidence type="ECO:0000313" key="10">
    <source>
        <dbReference type="Proteomes" id="UP001152320"/>
    </source>
</evidence>
<protein>
    <submittedName>
        <fullName evidence="9">Caspase-8</fullName>
    </submittedName>
</protein>
<dbReference type="InterPro" id="IPR001875">
    <property type="entry name" value="DED_dom"/>
</dbReference>
<evidence type="ECO:0000259" key="8">
    <source>
        <dbReference type="PROSITE" id="PS50208"/>
    </source>
</evidence>
<dbReference type="PANTHER" id="PTHR48169">
    <property type="entry name" value="DED DOMAIN-CONTAINING PROTEIN"/>
    <property type="match status" value="1"/>
</dbReference>
<dbReference type="SMART" id="SM00115">
    <property type="entry name" value="CASc"/>
    <property type="match status" value="1"/>
</dbReference>
<proteinExistence type="inferred from homology"/>
<dbReference type="PROSITE" id="PS50208">
    <property type="entry name" value="CASPASE_P20"/>
    <property type="match status" value="1"/>
</dbReference>
<evidence type="ECO:0000256" key="5">
    <source>
        <dbReference type="SAM" id="MobiDB-lite"/>
    </source>
</evidence>
<feature type="domain" description="Caspase family p10" evidence="7">
    <location>
        <begin position="577"/>
        <end position="620"/>
    </location>
</feature>
<evidence type="ECO:0000259" key="6">
    <source>
        <dbReference type="PROSITE" id="PS50168"/>
    </source>
</evidence>
<dbReference type="SUPFAM" id="SSF52129">
    <property type="entry name" value="Caspase-like"/>
    <property type="match status" value="1"/>
</dbReference>
<keyword evidence="10" id="KW-1185">Reference proteome</keyword>
<reference evidence="9" key="1">
    <citation type="submission" date="2021-10" db="EMBL/GenBank/DDBJ databases">
        <title>Tropical sea cucumber genome reveals ecological adaptation and Cuvierian tubules defense mechanism.</title>
        <authorList>
            <person name="Chen T."/>
        </authorList>
    </citation>
    <scope>NUCLEOTIDE SEQUENCE</scope>
    <source>
        <strain evidence="9">Nanhai2018</strain>
        <tissue evidence="9">Muscle</tissue>
    </source>
</reference>
<dbReference type="InterPro" id="IPR029030">
    <property type="entry name" value="Caspase-like_dom_sf"/>
</dbReference>
<comment type="caution">
    <text evidence="9">The sequence shown here is derived from an EMBL/GenBank/DDBJ whole genome shotgun (WGS) entry which is preliminary data.</text>
</comment>
<organism evidence="9 10">
    <name type="scientific">Holothuria leucospilota</name>
    <name type="common">Black long sea cucumber</name>
    <name type="synonym">Mertensiothuria leucospilota</name>
    <dbReference type="NCBI Taxonomy" id="206669"/>
    <lineage>
        <taxon>Eukaryota</taxon>
        <taxon>Metazoa</taxon>
        <taxon>Echinodermata</taxon>
        <taxon>Eleutherozoa</taxon>
        <taxon>Echinozoa</taxon>
        <taxon>Holothuroidea</taxon>
        <taxon>Aspidochirotacea</taxon>
        <taxon>Aspidochirotida</taxon>
        <taxon>Holothuriidae</taxon>
        <taxon>Holothuria</taxon>
    </lineage>
</organism>
<sequence>MDMPQYSSNIDVHNTSSRTRPTSLNPLVLTSGTAQPPSRDQSISSQSELSNSNGSISSDTQPQVTQEQFADIVIKADSKIPRSKMKDIKYLCHDKVRDQHVLEEAKSAKDIFQDMNVSGKLTRENIILISELFHRMGMLKDKSNLFKGTKIEWNTGMPSTLDEFRCLMYSIAEQIPSSDLKKMKDFCLDQELLEPYQLEDSQNFLDFFMLLEDEAVIEADNIGLLKDFTKLLNIHKVKELVDKYEEQKIIQKQPVLTMTVEDSKRLMTFRTLSLIEDLSTVHDIIGSEEYQKLIQIWQDEKEKKLSGATSHKKRHSSLAKMSAGLVTPSMLTGDGEANLEGKRNWDFAPSSDKRLAPDSLKARDFKPSQDGDIQHRSLKSEDSERADSNSEGEGDEDALPMEVENEPYTTTHQTLHQRRYRIYPMDKNPKGICLIISNKKFDDEKVQERSGTEKDVENLRNTFGKKLNFKVHVEKDLTAAEMLKELKKWRNHDHSAYNAFVCCLLSHGNRGVVIGTDGRPLQLSDAMGCFKGNCPSLIDKPKIFIVQACQGDSWQGFTNQQVPNSPTGEPVGMGSIHTPQLPNEADFVLLLATVPGFKSARSSKKGSWFIMALTKILQTHVDIEIHSAMTLLNYELSKVRDAKMDGKEVSQTAFPCNTLRKMLFLQQPVDCPPRV</sequence>
<feature type="compositionally biased region" description="Polar residues" evidence="5">
    <location>
        <begin position="1"/>
        <end position="36"/>
    </location>
</feature>
<dbReference type="PROSITE" id="PS50207">
    <property type="entry name" value="CASPASE_P10"/>
    <property type="match status" value="1"/>
</dbReference>
<feature type="domain" description="DED" evidence="6">
    <location>
        <begin position="163"/>
        <end position="243"/>
    </location>
</feature>
<gene>
    <name evidence="9" type="ORF">HOLleu_40598</name>
</gene>
<dbReference type="PROSITE" id="PS01122">
    <property type="entry name" value="CASPASE_CYS"/>
    <property type="match status" value="1"/>
</dbReference>
<evidence type="ECO:0000256" key="4">
    <source>
        <dbReference type="RuleBase" id="RU003971"/>
    </source>
</evidence>
<evidence type="ECO:0000256" key="2">
    <source>
        <dbReference type="ARBA" id="ARBA00022703"/>
    </source>
</evidence>
<dbReference type="GO" id="GO:0006508">
    <property type="term" value="P:proteolysis"/>
    <property type="evidence" value="ECO:0007669"/>
    <property type="project" value="InterPro"/>
</dbReference>
<dbReference type="PROSITE" id="PS50168">
    <property type="entry name" value="DED"/>
    <property type="match status" value="2"/>
</dbReference>
<dbReference type="GO" id="GO:0042981">
    <property type="term" value="P:regulation of apoptotic process"/>
    <property type="evidence" value="ECO:0007669"/>
    <property type="project" value="InterPro"/>
</dbReference>
<comment type="similarity">
    <text evidence="1 4">Belongs to the peptidase C14A family.</text>
</comment>
<dbReference type="InterPro" id="IPR002138">
    <property type="entry name" value="Pept_C14_p10"/>
</dbReference>
<feature type="compositionally biased region" description="Low complexity" evidence="5">
    <location>
        <begin position="38"/>
        <end position="59"/>
    </location>
</feature>
<evidence type="ECO:0000256" key="3">
    <source>
        <dbReference type="ARBA" id="ARBA00022737"/>
    </source>
</evidence>
<dbReference type="InterPro" id="IPR001309">
    <property type="entry name" value="Pept_C14_p20"/>
</dbReference>
<dbReference type="GO" id="GO:0005737">
    <property type="term" value="C:cytoplasm"/>
    <property type="evidence" value="ECO:0007669"/>
    <property type="project" value="UniProtKB-ARBA"/>
</dbReference>
<dbReference type="InterPro" id="IPR033139">
    <property type="entry name" value="Caspase_cys_AS"/>
</dbReference>
<evidence type="ECO:0000313" key="9">
    <source>
        <dbReference type="EMBL" id="KAJ8020887.1"/>
    </source>
</evidence>
<feature type="region of interest" description="Disordered" evidence="5">
    <location>
        <begin position="1"/>
        <end position="64"/>
    </location>
</feature>
<name>A0A9Q0YDP8_HOLLE</name>
<dbReference type="AlphaFoldDB" id="A0A9Q0YDP8"/>
<keyword evidence="2" id="KW-0053">Apoptosis</keyword>
<accession>A0A9Q0YDP8</accession>
<dbReference type="InterPro" id="IPR015917">
    <property type="entry name" value="Pept_C14A"/>
</dbReference>
<keyword evidence="3" id="KW-0677">Repeat</keyword>
<evidence type="ECO:0000256" key="1">
    <source>
        <dbReference type="ARBA" id="ARBA00010134"/>
    </source>
</evidence>
<dbReference type="PRINTS" id="PR00376">
    <property type="entry name" value="IL1BCENZYME"/>
</dbReference>
<feature type="region of interest" description="Disordered" evidence="5">
    <location>
        <begin position="307"/>
        <end position="415"/>
    </location>
</feature>
<feature type="compositionally biased region" description="Basic and acidic residues" evidence="5">
    <location>
        <begin position="339"/>
        <end position="388"/>
    </location>
</feature>
<feature type="domain" description="DED" evidence="6">
    <location>
        <begin position="68"/>
        <end position="147"/>
    </location>
</feature>
<dbReference type="GO" id="GO:0004197">
    <property type="term" value="F:cysteine-type endopeptidase activity"/>
    <property type="evidence" value="ECO:0007669"/>
    <property type="project" value="InterPro"/>
</dbReference>
<feature type="domain" description="Caspase family p20" evidence="8">
    <location>
        <begin position="429"/>
        <end position="553"/>
    </location>
</feature>
<dbReference type="GO" id="GO:0051604">
    <property type="term" value="P:protein maturation"/>
    <property type="evidence" value="ECO:0007669"/>
    <property type="project" value="UniProtKB-ARBA"/>
</dbReference>
<dbReference type="Gene3D" id="1.10.533.10">
    <property type="entry name" value="Death Domain, Fas"/>
    <property type="match status" value="2"/>
</dbReference>
<dbReference type="PANTHER" id="PTHR48169:SF7">
    <property type="entry name" value="CASPASE 10"/>
    <property type="match status" value="1"/>
</dbReference>
<feature type="compositionally biased region" description="Acidic residues" evidence="5">
    <location>
        <begin position="390"/>
        <end position="405"/>
    </location>
</feature>
<dbReference type="SUPFAM" id="SSF47986">
    <property type="entry name" value="DEATH domain"/>
    <property type="match status" value="1"/>
</dbReference>
<dbReference type="CDD" id="cd00032">
    <property type="entry name" value="CASc"/>
    <property type="match status" value="1"/>
</dbReference>
<evidence type="ECO:0000259" key="7">
    <source>
        <dbReference type="PROSITE" id="PS50207"/>
    </source>
</evidence>
<dbReference type="InterPro" id="IPR011600">
    <property type="entry name" value="Pept_C14_caspase"/>
</dbReference>
<dbReference type="EMBL" id="JAIZAY010000022">
    <property type="protein sequence ID" value="KAJ8020887.1"/>
    <property type="molecule type" value="Genomic_DNA"/>
</dbReference>
<dbReference type="Proteomes" id="UP001152320">
    <property type="component" value="Chromosome 22"/>
</dbReference>
<dbReference type="OrthoDB" id="6114029at2759"/>
<dbReference type="Pfam" id="PF01335">
    <property type="entry name" value="DED"/>
    <property type="match status" value="1"/>
</dbReference>
<dbReference type="Pfam" id="PF00656">
    <property type="entry name" value="Peptidase_C14"/>
    <property type="match status" value="1"/>
</dbReference>
<dbReference type="InterPro" id="IPR011029">
    <property type="entry name" value="DEATH-like_dom_sf"/>
</dbReference>